<dbReference type="PROSITE" id="PS50837">
    <property type="entry name" value="NACHT"/>
    <property type="match status" value="1"/>
</dbReference>
<dbReference type="Gene3D" id="3.40.50.300">
    <property type="entry name" value="P-loop containing nucleotide triphosphate hydrolases"/>
    <property type="match status" value="1"/>
</dbReference>
<dbReference type="SUPFAM" id="SSF52540">
    <property type="entry name" value="P-loop containing nucleoside triphosphate hydrolases"/>
    <property type="match status" value="1"/>
</dbReference>
<reference evidence="3" key="1">
    <citation type="submission" date="2020-05" db="EMBL/GenBank/DDBJ databases">
        <title>Mycena genomes resolve the evolution of fungal bioluminescence.</title>
        <authorList>
            <person name="Tsai I.J."/>
        </authorList>
    </citation>
    <scope>NUCLEOTIDE SEQUENCE</scope>
    <source>
        <strain evidence="3">160909Yilan</strain>
    </source>
</reference>
<gene>
    <name evidence="3" type="ORF">MSAN_01744200</name>
</gene>
<dbReference type="PANTHER" id="PTHR10039">
    <property type="entry name" value="AMELOGENIN"/>
    <property type="match status" value="1"/>
</dbReference>
<dbReference type="InterPro" id="IPR056884">
    <property type="entry name" value="NPHP3-like_N"/>
</dbReference>
<keyword evidence="4" id="KW-1185">Reference proteome</keyword>
<name>A0A8H6XXS2_9AGAR</name>
<dbReference type="Proteomes" id="UP000623467">
    <property type="component" value="Unassembled WGS sequence"/>
</dbReference>
<keyword evidence="1" id="KW-0677">Repeat</keyword>
<organism evidence="3 4">
    <name type="scientific">Mycena sanguinolenta</name>
    <dbReference type="NCBI Taxonomy" id="230812"/>
    <lineage>
        <taxon>Eukaryota</taxon>
        <taxon>Fungi</taxon>
        <taxon>Dikarya</taxon>
        <taxon>Basidiomycota</taxon>
        <taxon>Agaricomycotina</taxon>
        <taxon>Agaricomycetes</taxon>
        <taxon>Agaricomycetidae</taxon>
        <taxon>Agaricales</taxon>
        <taxon>Marasmiineae</taxon>
        <taxon>Mycenaceae</taxon>
        <taxon>Mycena</taxon>
    </lineage>
</organism>
<accession>A0A8H6XXS2</accession>
<sequence length="412" mass="47349">MGPVAELLGTIINSYKEFKDVGEKRDLLAQRITDLTGDICATVLRMQETNYSDQIGRLLPDLEKYAQLITRASRFIKEYDDQGPITHFAGRNQMQDEMDKLQQDLDLFIVRFGNNRLVDLCINQSMGAKTLQEVHDMAVAEKLAKWLKSPPEMTEKQHNTEQSRSQGTGQWFLEDKQFIEWEDNPGVLWIEGPSGAGKSVLSSTVIDNLFKQRAQTTPRSLGVAFFYFDFRTKETQSPEIALRRLILQLSAEAPHPHKTLDEHYNLSDGQKLPNYQDLVSLLLRLLKQLKRTYIVLDALDECDSTNFQQLVGLVAKLRAWAETPLHLFITSQTRPIFTENFEDINHIELHSEIMDQDINIFVTKELQTKDDLIVWQANADMVIEKNHSKKQWNVSLSCMSSYRTILLLMGRG</sequence>
<evidence type="ECO:0000313" key="4">
    <source>
        <dbReference type="Proteomes" id="UP000623467"/>
    </source>
</evidence>
<dbReference type="AlphaFoldDB" id="A0A8H6XXS2"/>
<dbReference type="InterPro" id="IPR027417">
    <property type="entry name" value="P-loop_NTPase"/>
</dbReference>
<dbReference type="EMBL" id="JACAZH010000016">
    <property type="protein sequence ID" value="KAF7349538.1"/>
    <property type="molecule type" value="Genomic_DNA"/>
</dbReference>
<dbReference type="InterPro" id="IPR007111">
    <property type="entry name" value="NACHT_NTPase"/>
</dbReference>
<proteinExistence type="predicted"/>
<protein>
    <submittedName>
        <fullName evidence="3">HET-domain-containing protein</fullName>
    </submittedName>
</protein>
<dbReference type="OrthoDB" id="3066271at2759"/>
<dbReference type="Pfam" id="PF24883">
    <property type="entry name" value="NPHP3_N"/>
    <property type="match status" value="1"/>
</dbReference>
<feature type="domain" description="NACHT" evidence="2">
    <location>
        <begin position="186"/>
        <end position="301"/>
    </location>
</feature>
<evidence type="ECO:0000259" key="2">
    <source>
        <dbReference type="PROSITE" id="PS50837"/>
    </source>
</evidence>
<evidence type="ECO:0000313" key="3">
    <source>
        <dbReference type="EMBL" id="KAF7349538.1"/>
    </source>
</evidence>
<evidence type="ECO:0000256" key="1">
    <source>
        <dbReference type="ARBA" id="ARBA00022737"/>
    </source>
</evidence>
<comment type="caution">
    <text evidence="3">The sequence shown here is derived from an EMBL/GenBank/DDBJ whole genome shotgun (WGS) entry which is preliminary data.</text>
</comment>
<dbReference type="PANTHER" id="PTHR10039:SF16">
    <property type="entry name" value="GPI INOSITOL-DEACYLASE"/>
    <property type="match status" value="1"/>
</dbReference>